<protein>
    <submittedName>
        <fullName evidence="1">Uncharacterized protein</fullName>
    </submittedName>
</protein>
<reference evidence="1 2" key="1">
    <citation type="journal article" date="2018" name="Genome Announc.">
        <title>Draft Genome Sequence of Lactococcus sp. Strain NtB2 (JCM 32569), Isolated from the Gut of the Higher Termite Nasutitermes takasagoensis.</title>
        <authorList>
            <person name="Noda S."/>
            <person name="Aihara C."/>
            <person name="Yuki M."/>
            <person name="Ohkuma M."/>
        </authorList>
    </citation>
    <scope>NUCLEOTIDE SEQUENCE [LARGE SCALE GENOMIC DNA]</scope>
    <source>
        <strain evidence="1 2">NtB2</strain>
    </source>
</reference>
<dbReference type="AlphaFoldDB" id="A0A2R5HJB3"/>
<accession>A0A2R5HJB3</accession>
<dbReference type="OrthoDB" id="2242332at2"/>
<dbReference type="EMBL" id="BFFO01000004">
    <property type="protein sequence ID" value="GBG96628.1"/>
    <property type="molecule type" value="Genomic_DNA"/>
</dbReference>
<evidence type="ECO:0000313" key="2">
    <source>
        <dbReference type="Proteomes" id="UP000245021"/>
    </source>
</evidence>
<dbReference type="RefSeq" id="WP_109245608.1">
    <property type="nucleotide sequence ID" value="NZ_BFFO01000004.1"/>
</dbReference>
<keyword evidence="2" id="KW-1185">Reference proteome</keyword>
<proteinExistence type="predicted"/>
<gene>
    <name evidence="1" type="ORF">NtB2_00752</name>
</gene>
<sequence length="194" mass="22181">MTPNELHTVEEQISEIKTWSPHKKKMYGMAILGNLALTHKPIVASKIQFKKGAPIKKQKTLVVPPSQAEFARDAFELLEQMLELDVIHLRQTAVKKQTPSDDLLRFSYMIAADPEPDTQHILHEQVWIKIIEQDAEPRLTLVATGDFEGDFHYYTITENDEPLQSTISIKGSGLYEIPQETRSSIYMTEKALDY</sequence>
<name>A0A2R5HJB3_9LACT</name>
<organism evidence="1 2">
    <name type="scientific">Lactococcus termiticola</name>
    <dbReference type="NCBI Taxonomy" id="2169526"/>
    <lineage>
        <taxon>Bacteria</taxon>
        <taxon>Bacillati</taxon>
        <taxon>Bacillota</taxon>
        <taxon>Bacilli</taxon>
        <taxon>Lactobacillales</taxon>
        <taxon>Streptococcaceae</taxon>
        <taxon>Lactococcus</taxon>
    </lineage>
</organism>
<comment type="caution">
    <text evidence="1">The sequence shown here is derived from an EMBL/GenBank/DDBJ whole genome shotgun (WGS) entry which is preliminary data.</text>
</comment>
<evidence type="ECO:0000313" key="1">
    <source>
        <dbReference type="EMBL" id="GBG96628.1"/>
    </source>
</evidence>
<dbReference type="Proteomes" id="UP000245021">
    <property type="component" value="Unassembled WGS sequence"/>
</dbReference>